<dbReference type="Pfam" id="PF11198">
    <property type="entry name" value="DUF2857"/>
    <property type="match status" value="1"/>
</dbReference>
<evidence type="ECO:0000313" key="2">
    <source>
        <dbReference type="Proteomes" id="UP000501534"/>
    </source>
</evidence>
<protein>
    <recommendedName>
        <fullName evidence="3">DUF2857 domain-containing protein</fullName>
    </recommendedName>
</protein>
<evidence type="ECO:0000313" key="1">
    <source>
        <dbReference type="EMBL" id="QJR12765.1"/>
    </source>
</evidence>
<accession>A0A6M4H0A9</accession>
<proteinExistence type="predicted"/>
<dbReference type="RefSeq" id="WP_171095250.1">
    <property type="nucleotide sequence ID" value="NZ_CP053069.1"/>
</dbReference>
<dbReference type="EMBL" id="CP053069">
    <property type="protein sequence ID" value="QJR12765.1"/>
    <property type="molecule type" value="Genomic_DNA"/>
</dbReference>
<dbReference type="Proteomes" id="UP000501534">
    <property type="component" value="Chromosome"/>
</dbReference>
<sequence>MIEIRDPQLRLLMLAHLIRELQGEAARSAPPPDGLTEVQAAELRGLTSDELVRLAEMPDPKVAISIDAGSFEHGLRQVDYLGKRSRQLEFFIRHGATSNMLTKLFRISSADVTLKRRLFTGTASSLRRPSMPSHVVREQIQARWFEIRRDKREEPERAEDYEQLHASFSMLTFATLYAVVHEFDE</sequence>
<dbReference type="AlphaFoldDB" id="A0A6M4H0A9"/>
<dbReference type="KEGG" id="uru:DSM104443_03858"/>
<evidence type="ECO:0008006" key="3">
    <source>
        <dbReference type="Google" id="ProtNLM"/>
    </source>
</evidence>
<reference evidence="1 2" key="1">
    <citation type="submission" date="2020-04" db="EMBL/GenBank/DDBJ databases">
        <title>Usitatibacter rugosus gen. nov., sp. nov. and Usitatibacter palustris sp. nov., novel members of Usitatibacteraceae fam. nov. within the order Nitrosomonadales isolated from soil.</title>
        <authorList>
            <person name="Huber K.J."/>
            <person name="Neumann-Schaal M."/>
            <person name="Geppert A."/>
            <person name="Luckner M."/>
            <person name="Wanner G."/>
            <person name="Overmann J."/>
        </authorList>
    </citation>
    <scope>NUCLEOTIDE SEQUENCE [LARGE SCALE GENOMIC DNA]</scope>
    <source>
        <strain evidence="1 2">0125_3</strain>
    </source>
</reference>
<keyword evidence="2" id="KW-1185">Reference proteome</keyword>
<organism evidence="1 2">
    <name type="scientific">Usitatibacter rugosus</name>
    <dbReference type="NCBI Taxonomy" id="2732067"/>
    <lineage>
        <taxon>Bacteria</taxon>
        <taxon>Pseudomonadati</taxon>
        <taxon>Pseudomonadota</taxon>
        <taxon>Betaproteobacteria</taxon>
        <taxon>Nitrosomonadales</taxon>
        <taxon>Usitatibacteraceae</taxon>
        <taxon>Usitatibacter</taxon>
    </lineage>
</organism>
<dbReference type="InterPro" id="IPR021364">
    <property type="entry name" value="DUF2857"/>
</dbReference>
<name>A0A6M4H0A9_9PROT</name>
<gene>
    <name evidence="1" type="ORF">DSM104443_03858</name>
</gene>